<evidence type="ECO:0000259" key="2">
    <source>
        <dbReference type="PROSITE" id="PS50142"/>
    </source>
</evidence>
<feature type="region of interest" description="Disordered" evidence="1">
    <location>
        <begin position="262"/>
        <end position="300"/>
    </location>
</feature>
<reference evidence="3 4" key="1">
    <citation type="submission" date="2020-01" db="EMBL/GenBank/DDBJ databases">
        <authorList>
            <person name="Palmer J.M."/>
        </authorList>
    </citation>
    <scope>NUCLEOTIDE SEQUENCE [LARGE SCALE GENOMIC DNA]</scope>
    <source>
        <strain evidence="3 4">TWF970</strain>
    </source>
</reference>
<dbReference type="PROSITE" id="PS50142">
    <property type="entry name" value="RNASE_3_2"/>
    <property type="match status" value="1"/>
</dbReference>
<feature type="domain" description="RNase III" evidence="2">
    <location>
        <begin position="125"/>
        <end position="217"/>
    </location>
</feature>
<feature type="compositionally biased region" description="Basic and acidic residues" evidence="1">
    <location>
        <begin position="1"/>
        <end position="14"/>
    </location>
</feature>
<dbReference type="InterPro" id="IPR000999">
    <property type="entry name" value="RNase_III_dom"/>
</dbReference>
<comment type="caution">
    <text evidence="3">The sequence shown here is derived from an EMBL/GenBank/DDBJ whole genome shotgun (WGS) entry which is preliminary data.</text>
</comment>
<feature type="compositionally biased region" description="Polar residues" evidence="1">
    <location>
        <begin position="15"/>
        <end position="33"/>
    </location>
</feature>
<evidence type="ECO:0000313" key="3">
    <source>
        <dbReference type="EMBL" id="KAF3273421.1"/>
    </source>
</evidence>
<dbReference type="GO" id="GO:0004525">
    <property type="term" value="F:ribonuclease III activity"/>
    <property type="evidence" value="ECO:0007669"/>
    <property type="project" value="InterPro"/>
</dbReference>
<dbReference type="InterPro" id="IPR036389">
    <property type="entry name" value="RNase_III_sf"/>
</dbReference>
<dbReference type="CDD" id="cd00593">
    <property type="entry name" value="RIBOc"/>
    <property type="match status" value="1"/>
</dbReference>
<feature type="compositionally biased region" description="Acidic residues" evidence="1">
    <location>
        <begin position="403"/>
        <end position="415"/>
    </location>
</feature>
<dbReference type="Pfam" id="PF14622">
    <property type="entry name" value="Ribonucleas_3_3"/>
    <property type="match status" value="1"/>
</dbReference>
<evidence type="ECO:0000256" key="1">
    <source>
        <dbReference type="SAM" id="MobiDB-lite"/>
    </source>
</evidence>
<gene>
    <name evidence="3" type="ORF">TWF970_009081</name>
</gene>
<proteinExistence type="predicted"/>
<dbReference type="AlphaFoldDB" id="A0A7C8VIX7"/>
<feature type="compositionally biased region" description="Low complexity" evidence="1">
    <location>
        <begin position="279"/>
        <end position="298"/>
    </location>
</feature>
<dbReference type="SMART" id="SM00535">
    <property type="entry name" value="RIBOc"/>
    <property type="match status" value="1"/>
</dbReference>
<feature type="compositionally biased region" description="Basic and acidic residues" evidence="1">
    <location>
        <begin position="456"/>
        <end position="481"/>
    </location>
</feature>
<feature type="region of interest" description="Disordered" evidence="1">
    <location>
        <begin position="359"/>
        <end position="503"/>
    </location>
</feature>
<dbReference type="Proteomes" id="UP000474640">
    <property type="component" value="Unassembled WGS sequence"/>
</dbReference>
<dbReference type="GO" id="GO:0006396">
    <property type="term" value="P:RNA processing"/>
    <property type="evidence" value="ECO:0007669"/>
    <property type="project" value="InterPro"/>
</dbReference>
<dbReference type="OrthoDB" id="67027at2759"/>
<evidence type="ECO:0000313" key="4">
    <source>
        <dbReference type="Proteomes" id="UP000474640"/>
    </source>
</evidence>
<dbReference type="SUPFAM" id="SSF69065">
    <property type="entry name" value="RNase III domain-like"/>
    <property type="match status" value="1"/>
</dbReference>
<dbReference type="EMBL" id="JAABOJ010000053">
    <property type="protein sequence ID" value="KAF3273421.1"/>
    <property type="molecule type" value="Genomic_DNA"/>
</dbReference>
<organism evidence="3 4">
    <name type="scientific">Orbilia oligospora</name>
    <name type="common">Nematode-trapping fungus</name>
    <name type="synonym">Arthrobotrys oligospora</name>
    <dbReference type="NCBI Taxonomy" id="2813651"/>
    <lineage>
        <taxon>Eukaryota</taxon>
        <taxon>Fungi</taxon>
        <taxon>Dikarya</taxon>
        <taxon>Ascomycota</taxon>
        <taxon>Pezizomycotina</taxon>
        <taxon>Orbiliomycetes</taxon>
        <taxon>Orbiliales</taxon>
        <taxon>Orbiliaceae</taxon>
        <taxon>Orbilia</taxon>
    </lineage>
</organism>
<feature type="compositionally biased region" description="Basic and acidic residues" evidence="1">
    <location>
        <begin position="423"/>
        <end position="434"/>
    </location>
</feature>
<name>A0A7C8VIX7_ORBOL</name>
<dbReference type="Gene3D" id="1.10.1520.10">
    <property type="entry name" value="Ribonuclease III domain"/>
    <property type="match status" value="1"/>
</dbReference>
<feature type="region of interest" description="Disordered" evidence="1">
    <location>
        <begin position="1"/>
        <end position="33"/>
    </location>
</feature>
<feature type="compositionally biased region" description="Basic residues" evidence="1">
    <location>
        <begin position="435"/>
        <end position="444"/>
    </location>
</feature>
<sequence length="503" mass="56344">MNWEHRDILGHTDPDTINGNDYQDSLKQPKLTSFPNQQPLTSCRLEVTDDSFQKAIDVLKITFPRMRVIDFKIEHAEWPQHPPTFGSRWQLAKIFVSKFTIINPGAGEHLKKRSIKAYGYTFFENNQRLREIGTHLLASIVSLAIMKRTEDFSAAVMAAAMNKFRSKDVLSALAYVYGLDQFLLTGTTSTGEPRQLDRNMLADCFLALVAAIYQDNGWEIMNEWLEDLILPVLSLVLECQDVKHTYDKHQEYAMAAAAKNLDTSAVPPSPQPPIPPSPNAEAPPKTPKTQPHTPGKGKQTPVLDAWMELYLPGQKVISVSEIKNHVEIWAGEALLATASGKSKAEAEKNAIEVALKKLEAAESSTTEVEEECEGENDKEEEKKDDDDDNVEVPIDLSQYTYLEDGEGGEPEEGDIFEGGSKFTRMEEWEHDKKEGRKNKRKTKEPKRWGSVSPKFHKGEEEEEEGKKEKRKAAEAATEEKVPKKKKTGKGPKNPKGQNGGKGG</sequence>
<protein>
    <recommendedName>
        <fullName evidence="2">RNase III domain-containing protein</fullName>
    </recommendedName>
</protein>
<feature type="compositionally biased region" description="Acidic residues" evidence="1">
    <location>
        <begin position="367"/>
        <end position="390"/>
    </location>
</feature>
<feature type="compositionally biased region" description="Pro residues" evidence="1">
    <location>
        <begin position="267"/>
        <end position="278"/>
    </location>
</feature>
<accession>A0A7C8VIX7</accession>